<organism evidence="1 2">
    <name type="scientific">Streptosporangium brasiliense</name>
    <dbReference type="NCBI Taxonomy" id="47480"/>
    <lineage>
        <taxon>Bacteria</taxon>
        <taxon>Bacillati</taxon>
        <taxon>Actinomycetota</taxon>
        <taxon>Actinomycetes</taxon>
        <taxon>Streptosporangiales</taxon>
        <taxon>Streptosporangiaceae</taxon>
        <taxon>Streptosporangium</taxon>
    </lineage>
</organism>
<evidence type="ECO:0000313" key="2">
    <source>
        <dbReference type="Proteomes" id="UP001230426"/>
    </source>
</evidence>
<gene>
    <name evidence="1" type="ORF">J2S55_003978</name>
</gene>
<dbReference type="EMBL" id="JAUSRB010000002">
    <property type="protein sequence ID" value="MDP9864712.1"/>
    <property type="molecule type" value="Genomic_DNA"/>
</dbReference>
<dbReference type="Proteomes" id="UP001230426">
    <property type="component" value="Unassembled WGS sequence"/>
</dbReference>
<sequence length="35" mass="3908">MSAGFRWREVVLACGEVRDYDAAALPLWGRGPRTT</sequence>
<accession>A0ABT9R764</accession>
<protein>
    <submittedName>
        <fullName evidence="1">Uncharacterized protein</fullName>
    </submittedName>
</protein>
<evidence type="ECO:0000313" key="1">
    <source>
        <dbReference type="EMBL" id="MDP9864712.1"/>
    </source>
</evidence>
<comment type="caution">
    <text evidence="1">The sequence shown here is derived from an EMBL/GenBank/DDBJ whole genome shotgun (WGS) entry which is preliminary data.</text>
</comment>
<proteinExistence type="predicted"/>
<name>A0ABT9R764_9ACTN</name>
<reference evidence="1 2" key="1">
    <citation type="submission" date="2023-07" db="EMBL/GenBank/DDBJ databases">
        <title>Sequencing the genomes of 1000 actinobacteria strains.</title>
        <authorList>
            <person name="Klenk H.-P."/>
        </authorList>
    </citation>
    <scope>NUCLEOTIDE SEQUENCE [LARGE SCALE GENOMIC DNA]</scope>
    <source>
        <strain evidence="1 2">DSM 44109</strain>
    </source>
</reference>
<keyword evidence="2" id="KW-1185">Reference proteome</keyword>